<keyword evidence="3" id="KW-1185">Reference proteome</keyword>
<dbReference type="GO" id="GO:0016740">
    <property type="term" value="F:transferase activity"/>
    <property type="evidence" value="ECO:0007669"/>
    <property type="project" value="UniProtKB-KW"/>
</dbReference>
<name>A0A1H6QH28_9GAMM</name>
<dbReference type="EMBL" id="FNYH01000001">
    <property type="protein sequence ID" value="SEI39517.1"/>
    <property type="molecule type" value="Genomic_DNA"/>
</dbReference>
<dbReference type="Gene3D" id="3.30.160.660">
    <property type="match status" value="1"/>
</dbReference>
<keyword evidence="2" id="KW-0687">Ribonucleoprotein</keyword>
<protein>
    <submittedName>
        <fullName evidence="2">Ribosomal protein S12 methylthiotransferase accessory factor</fullName>
    </submittedName>
</protein>
<dbReference type="PROSITE" id="PS51664">
    <property type="entry name" value="YCAO"/>
    <property type="match status" value="1"/>
</dbReference>
<dbReference type="RefSeq" id="WP_218138957.1">
    <property type="nucleotide sequence ID" value="NZ_FNYH01000001.1"/>
</dbReference>
<keyword evidence="2" id="KW-0689">Ribosomal protein</keyword>
<dbReference type="InterPro" id="IPR003776">
    <property type="entry name" value="YcaO-like_dom"/>
</dbReference>
<dbReference type="GO" id="GO:0005840">
    <property type="term" value="C:ribosome"/>
    <property type="evidence" value="ECO:0007669"/>
    <property type="project" value="UniProtKB-KW"/>
</dbReference>
<dbReference type="Gene3D" id="3.30.1330.230">
    <property type="match status" value="1"/>
</dbReference>
<dbReference type="InterPro" id="IPR041080">
    <property type="entry name" value="YcaO_C"/>
</dbReference>
<dbReference type="Proteomes" id="UP000242999">
    <property type="component" value="Unassembled WGS sequence"/>
</dbReference>
<gene>
    <name evidence="2" type="ORF">SAMN05421831_101248</name>
</gene>
<dbReference type="NCBIfam" id="NF040716">
    <property type="entry name" value="YcaO_for_S12"/>
    <property type="match status" value="1"/>
</dbReference>
<evidence type="ECO:0000259" key="1">
    <source>
        <dbReference type="PROSITE" id="PS51664"/>
    </source>
</evidence>
<sequence>MTHSNPTFIPGKDKALEDSLIFMQSQLSRLGFNVQPVSWLNPLPHVWSVHVQDQNCPHCFTNGKGASKEAALVSALGEFFERLATNYFWADYWLAEGADTLGFVHYPDEIWVLIEQENQKLIEAPVLLDDYTREVYDAEAQIYLNDLIDINTGQKERGVCALPFIRQSDQTSVYFPVNLIGNLYVSNGMSAGNTPAEAQVQALSEIFERAIKNRILAEGIRLPKIPEQVLKRYPKIYQGIQALKEAGFTLFVQDASLGGHFPVINISLLNPRDGGCFASFGAHPLFEVALERTLTELVQGRALDALDGFPAPSLDMAQVADEHNLETHFIDSSGLVSWHLIADAEDYDYCAWNFSGETRAQRDHLLERLHDLGYQVYIAEYQHLGVYACRILVPGFSEIYPIDELQWHNNNQSVPVRDAILQLAHLQEETLHELQDTLDALEIDDQQKVAAWLGIASASGSQWQTWRLGELGACLALATGDWVRALAFLDNVLLFDHLDHKRKRQYQVLQSLLSMLVEGLEPESFHTSLHAYYGTGLVQQALGWIEGEGLFDALIPEQPATHMSAHQALLNAYQKVQAAKAAVHT</sequence>
<dbReference type="NCBIfam" id="TIGR00702">
    <property type="entry name" value="YcaO-type kinase domain"/>
    <property type="match status" value="1"/>
</dbReference>
<evidence type="ECO:0000313" key="2">
    <source>
        <dbReference type="EMBL" id="SEI39517.1"/>
    </source>
</evidence>
<keyword evidence="2" id="KW-0808">Transferase</keyword>
<dbReference type="STRING" id="64971.SAMN05421831_101248"/>
<proteinExistence type="predicted"/>
<reference evidence="3" key="1">
    <citation type="submission" date="2016-10" db="EMBL/GenBank/DDBJ databases">
        <authorList>
            <person name="Varghese N."/>
            <person name="Submissions S."/>
        </authorList>
    </citation>
    <scope>NUCLEOTIDE SEQUENCE [LARGE SCALE GENOMIC DNA]</scope>
    <source>
        <strain evidence="3">DSM 7165</strain>
    </source>
</reference>
<dbReference type="PANTHER" id="PTHR37809">
    <property type="entry name" value="RIBOSOMAL PROTEIN S12 METHYLTHIOTRANSFERASE ACCESSORY FACTOR YCAO"/>
    <property type="match status" value="1"/>
</dbReference>
<organism evidence="2 3">
    <name type="scientific">Allopseudospirillum japonicum</name>
    <dbReference type="NCBI Taxonomy" id="64971"/>
    <lineage>
        <taxon>Bacteria</taxon>
        <taxon>Pseudomonadati</taxon>
        <taxon>Pseudomonadota</taxon>
        <taxon>Gammaproteobacteria</taxon>
        <taxon>Oceanospirillales</taxon>
        <taxon>Oceanospirillaceae</taxon>
        <taxon>Allopseudospirillum</taxon>
    </lineage>
</organism>
<dbReference type="AlphaFoldDB" id="A0A1H6QH28"/>
<accession>A0A1H6QH28</accession>
<dbReference type="PANTHER" id="PTHR37809:SF1">
    <property type="entry name" value="RIBOSOMAL PROTEIN S12 METHYLTHIOTRANSFERASE ACCESSORY FACTOR YCAO"/>
    <property type="match status" value="1"/>
</dbReference>
<dbReference type="Pfam" id="PF02624">
    <property type="entry name" value="YcaO"/>
    <property type="match status" value="1"/>
</dbReference>
<evidence type="ECO:0000313" key="3">
    <source>
        <dbReference type="Proteomes" id="UP000242999"/>
    </source>
</evidence>
<dbReference type="Pfam" id="PF18381">
    <property type="entry name" value="YcaO_C"/>
    <property type="match status" value="1"/>
</dbReference>
<feature type="domain" description="YcaO" evidence="1">
    <location>
        <begin position="63"/>
        <end position="428"/>
    </location>
</feature>